<protein>
    <submittedName>
        <fullName evidence="1">MafI family immunity protein</fullName>
    </submittedName>
</protein>
<name>A0ABU8CDM2_9GAMM</name>
<organism evidence="1 2">
    <name type="scientific">Rheinheimera muenzenbergensis</name>
    <dbReference type="NCBI Taxonomy" id="1193628"/>
    <lineage>
        <taxon>Bacteria</taxon>
        <taxon>Pseudomonadati</taxon>
        <taxon>Pseudomonadota</taxon>
        <taxon>Gammaproteobacteria</taxon>
        <taxon>Chromatiales</taxon>
        <taxon>Chromatiaceae</taxon>
        <taxon>Rheinheimera</taxon>
    </lineage>
</organism>
<proteinExistence type="predicted"/>
<dbReference type="Proteomes" id="UP001375382">
    <property type="component" value="Unassembled WGS sequence"/>
</dbReference>
<gene>
    <name evidence="1" type="ORF">MN202_20290</name>
</gene>
<dbReference type="RefSeq" id="WP_335737957.1">
    <property type="nucleotide sequence ID" value="NZ_JALAAR010000035.1"/>
</dbReference>
<dbReference type="EMBL" id="JALAAR010000035">
    <property type="protein sequence ID" value="MEH8019580.1"/>
    <property type="molecule type" value="Genomic_DNA"/>
</dbReference>
<dbReference type="NCBIfam" id="NF033691">
    <property type="entry name" value="immunity_MafI"/>
    <property type="match status" value="1"/>
</dbReference>
<keyword evidence="2" id="KW-1185">Reference proteome</keyword>
<evidence type="ECO:0000313" key="2">
    <source>
        <dbReference type="Proteomes" id="UP001375382"/>
    </source>
</evidence>
<evidence type="ECO:0000313" key="1">
    <source>
        <dbReference type="EMBL" id="MEH8019580.1"/>
    </source>
</evidence>
<sequence>MTTYDYQSIENLLLRLLDLLLKIFTNSERNEVQDFIDAGEYGLALETLVDIVIEENKQISGEAFALVCELADVMQLDKKVFEEKLRGHVTDS</sequence>
<reference evidence="1 2" key="1">
    <citation type="journal article" date="2023" name="Ecotoxicol. Environ. Saf.">
        <title>Mercury remediation potential of mercury-resistant strain Rheinheimera metallidurans sp. nov. isolated from a municipal waste dumping site.</title>
        <authorList>
            <person name="Yadav V."/>
            <person name="Manjhi A."/>
            <person name="Vadakedath N."/>
        </authorList>
    </citation>
    <scope>NUCLEOTIDE SEQUENCE [LARGE SCALE GENOMIC DNA]</scope>
    <source>
        <strain evidence="1 2">E-49</strain>
    </source>
</reference>
<dbReference type="InterPro" id="IPR047880">
    <property type="entry name" value="MafI-like"/>
</dbReference>
<comment type="caution">
    <text evidence="1">The sequence shown here is derived from an EMBL/GenBank/DDBJ whole genome shotgun (WGS) entry which is preliminary data.</text>
</comment>
<accession>A0ABU8CDM2</accession>